<dbReference type="EC" id="3.6.4.13" evidence="4"/>
<comment type="catalytic activity">
    <reaction evidence="11">
        <text>ATP + H2O = ADP + phosphate + H(+)</text>
        <dbReference type="Rhea" id="RHEA:13065"/>
        <dbReference type="ChEBI" id="CHEBI:15377"/>
        <dbReference type="ChEBI" id="CHEBI:15378"/>
        <dbReference type="ChEBI" id="CHEBI:30616"/>
        <dbReference type="ChEBI" id="CHEBI:43474"/>
        <dbReference type="ChEBI" id="CHEBI:456216"/>
        <dbReference type="EC" id="3.6.4.13"/>
    </reaction>
</comment>
<comment type="caution">
    <text evidence="13">The sequence shown here is derived from an EMBL/GenBank/DDBJ whole genome shotgun (WGS) entry which is preliminary data.</text>
</comment>
<comment type="cofactor">
    <cofactor evidence="1">
        <name>Mn(2+)</name>
        <dbReference type="ChEBI" id="CHEBI:29035"/>
    </cofactor>
</comment>
<evidence type="ECO:0000256" key="3">
    <source>
        <dbReference type="ARBA" id="ARBA00004305"/>
    </source>
</evidence>
<dbReference type="SMART" id="SM00487">
    <property type="entry name" value="DEXDc"/>
    <property type="match status" value="1"/>
</dbReference>
<dbReference type="Pfam" id="PF18147">
    <property type="entry name" value="Suv3_C_1"/>
    <property type="match status" value="1"/>
</dbReference>
<dbReference type="CDD" id="cd18805">
    <property type="entry name" value="SF2_C_suv3"/>
    <property type="match status" value="1"/>
</dbReference>
<dbReference type="Pfam" id="PF22527">
    <property type="entry name" value="DEXQc_Suv3"/>
    <property type="match status" value="1"/>
</dbReference>
<evidence type="ECO:0000256" key="5">
    <source>
        <dbReference type="ARBA" id="ARBA00022741"/>
    </source>
</evidence>
<evidence type="ECO:0000313" key="13">
    <source>
        <dbReference type="EMBL" id="CAG8483015.1"/>
    </source>
</evidence>
<dbReference type="InterPro" id="IPR022192">
    <property type="entry name" value="SUV3_C"/>
</dbReference>
<evidence type="ECO:0000256" key="7">
    <source>
        <dbReference type="ARBA" id="ARBA00022806"/>
    </source>
</evidence>
<dbReference type="GO" id="GO:0005524">
    <property type="term" value="F:ATP binding"/>
    <property type="evidence" value="ECO:0007669"/>
    <property type="project" value="UniProtKB-KW"/>
</dbReference>
<dbReference type="GO" id="GO:0003724">
    <property type="term" value="F:RNA helicase activity"/>
    <property type="evidence" value="ECO:0007669"/>
    <property type="project" value="UniProtKB-EC"/>
</dbReference>
<dbReference type="OrthoDB" id="6692397at2759"/>
<dbReference type="Pfam" id="PF00271">
    <property type="entry name" value="Helicase_C"/>
    <property type="match status" value="1"/>
</dbReference>
<protein>
    <recommendedName>
        <fullName evidence="4">RNA helicase</fullName>
        <ecNumber evidence="4">3.6.4.13</ecNumber>
    </recommendedName>
</protein>
<evidence type="ECO:0000256" key="4">
    <source>
        <dbReference type="ARBA" id="ARBA00012552"/>
    </source>
</evidence>
<feature type="domain" description="Helicase C-terminal" evidence="12">
    <location>
        <begin position="352"/>
        <end position="510"/>
    </location>
</feature>
<evidence type="ECO:0000256" key="9">
    <source>
        <dbReference type="ARBA" id="ARBA00022946"/>
    </source>
</evidence>
<evidence type="ECO:0000256" key="8">
    <source>
        <dbReference type="ARBA" id="ARBA00022840"/>
    </source>
</evidence>
<dbReference type="CDD" id="cd17913">
    <property type="entry name" value="DEXQc_Suv3"/>
    <property type="match status" value="1"/>
</dbReference>
<evidence type="ECO:0000256" key="11">
    <source>
        <dbReference type="ARBA" id="ARBA00047984"/>
    </source>
</evidence>
<dbReference type="GO" id="GO:0000965">
    <property type="term" value="P:mitochondrial RNA 3'-end processing"/>
    <property type="evidence" value="ECO:0007669"/>
    <property type="project" value="TreeGrafter"/>
</dbReference>
<dbReference type="InterPro" id="IPR055206">
    <property type="entry name" value="DEXQc_SUV3"/>
</dbReference>
<reference evidence="13" key="1">
    <citation type="submission" date="2021-06" db="EMBL/GenBank/DDBJ databases">
        <authorList>
            <person name="Kallberg Y."/>
            <person name="Tangrot J."/>
            <person name="Rosling A."/>
        </authorList>
    </citation>
    <scope>NUCLEOTIDE SEQUENCE</scope>
    <source>
        <strain evidence="13">MT106</strain>
    </source>
</reference>
<gene>
    <name evidence="13" type="ORF">AGERDE_LOCUS3335</name>
</gene>
<dbReference type="GO" id="GO:0016787">
    <property type="term" value="F:hydrolase activity"/>
    <property type="evidence" value="ECO:0007669"/>
    <property type="project" value="UniProtKB-KW"/>
</dbReference>
<accession>A0A9N8Z8E0</accession>
<keyword evidence="10" id="KW-0496">Mitochondrion</keyword>
<sequence>MLFYKHAGYKTNTRVFRDIVRAYHFASSPSKLQSNRVPSWIRISRTPLLSAFSTSENLSRMGGNMINWDRFGLRGLGRQEKWSDSLLGERLKQFQSSTEVKQRASEMKLRGKNFRKAVEDFINAVHNGRIERCEISTMRTAFEENGVDGIDKVLMSAFYEFSQNYLEGDQLEAFSSLRQLSDLRYPADWHPAARAMQRKIIMHVGPTNSGKTYHALKRLEGAASGIYCGPLRLLAHEIFERMNQKGIPCNLITGEERREMPGEVPLTSSTVEMANLTKEMDVAVVDEIQMISDQARGWAWTQALLGLQAKEIHLCGEASAVPLIKSICATFNEDVEVRAYERLTPLTVAGYSLNGSFRNIRKGDCVVTFSRKNIFAVKQEIEKETGYRCAVAYGGLPPETRSMQARLFNDPDSGYDVLVASDAVGMGLNLNIKRIVFETVQKWDGRKLSPIPFPFIKQIAGRAGRFSTTNNAGEVTTLVYDDLKYLHKAMTAPIQNLEMAGLQPKVEQVDLFSHQLTTPHSFSELLGKFELLSRVDDMIENLPLDIPDRYTFSTAPTNTTDPLVMAYLNKFATMYSKQEVCLLESLVRVPESHATTNERLKELESAHRVVMLYMWLSFRYPGSFSSVEAAEGIKKQLENLILQSLHTIRFTRVRPRGGVDLGETQTGKVKEMVFEGKSTGPTRTAATTTTTPSI</sequence>
<keyword evidence="14" id="KW-1185">Reference proteome</keyword>
<dbReference type="FunFam" id="3.40.50.300:FF:000957">
    <property type="entry name" value="ATP-dependent RNA helicase SUV3L, mitochondrial"/>
    <property type="match status" value="1"/>
</dbReference>
<organism evidence="13 14">
    <name type="scientific">Ambispora gerdemannii</name>
    <dbReference type="NCBI Taxonomy" id="144530"/>
    <lineage>
        <taxon>Eukaryota</taxon>
        <taxon>Fungi</taxon>
        <taxon>Fungi incertae sedis</taxon>
        <taxon>Mucoromycota</taxon>
        <taxon>Glomeromycotina</taxon>
        <taxon>Glomeromycetes</taxon>
        <taxon>Archaeosporales</taxon>
        <taxon>Ambisporaceae</taxon>
        <taxon>Ambispora</taxon>
    </lineage>
</organism>
<evidence type="ECO:0000256" key="1">
    <source>
        <dbReference type="ARBA" id="ARBA00001936"/>
    </source>
</evidence>
<dbReference type="Pfam" id="PF12513">
    <property type="entry name" value="SUV3_C"/>
    <property type="match status" value="1"/>
</dbReference>
<keyword evidence="8" id="KW-0067">ATP-binding</keyword>
<dbReference type="InterPro" id="IPR050699">
    <property type="entry name" value="RNA-DNA_Helicase"/>
</dbReference>
<dbReference type="InterPro" id="IPR044774">
    <property type="entry name" value="Suv3_DEXQc"/>
</dbReference>
<keyword evidence="6" id="KW-0378">Hydrolase</keyword>
<dbReference type="Gene3D" id="3.40.50.300">
    <property type="entry name" value="P-loop containing nucleotide triphosphate hydrolases"/>
    <property type="match status" value="2"/>
</dbReference>
<dbReference type="SUPFAM" id="SSF52540">
    <property type="entry name" value="P-loop containing nucleoside triphosphate hydrolases"/>
    <property type="match status" value="1"/>
</dbReference>
<evidence type="ECO:0000256" key="2">
    <source>
        <dbReference type="ARBA" id="ARBA00001946"/>
    </source>
</evidence>
<evidence type="ECO:0000259" key="12">
    <source>
        <dbReference type="PROSITE" id="PS51194"/>
    </source>
</evidence>
<dbReference type="GO" id="GO:0005759">
    <property type="term" value="C:mitochondrial matrix"/>
    <property type="evidence" value="ECO:0007669"/>
    <property type="project" value="UniProtKB-SubCell"/>
</dbReference>
<dbReference type="FunFam" id="3.40.50.300:FF:000269">
    <property type="entry name" value="ATP-dependent RNA helicase SUPV3L1, mitochondrial"/>
    <property type="match status" value="1"/>
</dbReference>
<comment type="subcellular location">
    <subcellularLocation>
        <location evidence="3">Mitochondrion matrix</location>
    </subcellularLocation>
</comment>
<dbReference type="SMART" id="SM00490">
    <property type="entry name" value="HELICc"/>
    <property type="match status" value="1"/>
</dbReference>
<dbReference type="InterPro" id="IPR027417">
    <property type="entry name" value="P-loop_NTPase"/>
</dbReference>
<dbReference type="PANTHER" id="PTHR12131:SF1">
    <property type="entry name" value="ATP-DEPENDENT RNA HELICASE SUPV3L1, MITOCHONDRIAL-RELATED"/>
    <property type="match status" value="1"/>
</dbReference>
<dbReference type="InterPro" id="IPR001650">
    <property type="entry name" value="Helicase_C-like"/>
</dbReference>
<evidence type="ECO:0000256" key="6">
    <source>
        <dbReference type="ARBA" id="ARBA00022801"/>
    </source>
</evidence>
<keyword evidence="5" id="KW-0547">Nucleotide-binding</keyword>
<keyword evidence="7" id="KW-0347">Helicase</keyword>
<evidence type="ECO:0000313" key="14">
    <source>
        <dbReference type="Proteomes" id="UP000789831"/>
    </source>
</evidence>
<dbReference type="Gene3D" id="1.20.272.40">
    <property type="match status" value="1"/>
</dbReference>
<dbReference type="Gene3D" id="1.20.58.1080">
    <property type="match status" value="1"/>
</dbReference>
<dbReference type="EMBL" id="CAJVPL010000323">
    <property type="protein sequence ID" value="CAG8483015.1"/>
    <property type="molecule type" value="Genomic_DNA"/>
</dbReference>
<dbReference type="PANTHER" id="PTHR12131">
    <property type="entry name" value="ATP-DEPENDENT RNA AND DNA HELICASE"/>
    <property type="match status" value="1"/>
</dbReference>
<dbReference type="AlphaFoldDB" id="A0A9N8Z8E0"/>
<dbReference type="InterPro" id="IPR041082">
    <property type="entry name" value="Suv3_C_1"/>
</dbReference>
<dbReference type="Proteomes" id="UP000789831">
    <property type="component" value="Unassembled WGS sequence"/>
</dbReference>
<evidence type="ECO:0000256" key="10">
    <source>
        <dbReference type="ARBA" id="ARBA00023128"/>
    </source>
</evidence>
<dbReference type="PROSITE" id="PS51194">
    <property type="entry name" value="HELICASE_CTER"/>
    <property type="match status" value="1"/>
</dbReference>
<proteinExistence type="predicted"/>
<dbReference type="GO" id="GO:0045025">
    <property type="term" value="C:mitochondrial degradosome"/>
    <property type="evidence" value="ECO:0007669"/>
    <property type="project" value="TreeGrafter"/>
</dbReference>
<dbReference type="InterPro" id="IPR014001">
    <property type="entry name" value="Helicase_ATP-bd"/>
</dbReference>
<keyword evidence="9" id="KW-0809">Transit peptide</keyword>
<name>A0A9N8Z8E0_9GLOM</name>
<comment type="cofactor">
    <cofactor evidence="2">
        <name>Mg(2+)</name>
        <dbReference type="ChEBI" id="CHEBI:18420"/>
    </cofactor>
</comment>